<dbReference type="InterPro" id="IPR050640">
    <property type="entry name" value="Bact_2-comp_sensor_kinase"/>
</dbReference>
<dbReference type="InterPro" id="IPR010559">
    <property type="entry name" value="Sig_transdc_His_kin_internal"/>
</dbReference>
<evidence type="ECO:0000313" key="3">
    <source>
        <dbReference type="EMBL" id="RFZ84299.1"/>
    </source>
</evidence>
<feature type="transmembrane region" description="Helical" evidence="1">
    <location>
        <begin position="125"/>
        <end position="147"/>
    </location>
</feature>
<protein>
    <recommendedName>
        <fullName evidence="2">Signal transduction histidine kinase internal region domain-containing protein</fullName>
    </recommendedName>
</protein>
<feature type="transmembrane region" description="Helical" evidence="1">
    <location>
        <begin position="44"/>
        <end position="65"/>
    </location>
</feature>
<keyword evidence="1" id="KW-0472">Membrane</keyword>
<dbReference type="Gene3D" id="3.30.565.10">
    <property type="entry name" value="Histidine kinase-like ATPase, C-terminal domain"/>
    <property type="match status" value="1"/>
</dbReference>
<accession>A0A3E2NTK1</accession>
<keyword evidence="1" id="KW-0812">Transmembrane</keyword>
<dbReference type="InterPro" id="IPR036890">
    <property type="entry name" value="HATPase_C_sf"/>
</dbReference>
<feature type="transmembrane region" description="Helical" evidence="1">
    <location>
        <begin position="20"/>
        <end position="38"/>
    </location>
</feature>
<proteinExistence type="predicted"/>
<dbReference type="PANTHER" id="PTHR34220:SF7">
    <property type="entry name" value="SENSOR HISTIDINE KINASE YPDA"/>
    <property type="match status" value="1"/>
</dbReference>
<gene>
    <name evidence="3" type="ORF">DYU05_01325</name>
</gene>
<keyword evidence="4" id="KW-1185">Reference proteome</keyword>
<evidence type="ECO:0000259" key="2">
    <source>
        <dbReference type="Pfam" id="PF06580"/>
    </source>
</evidence>
<dbReference type="PANTHER" id="PTHR34220">
    <property type="entry name" value="SENSOR HISTIDINE KINASE YPDA"/>
    <property type="match status" value="1"/>
</dbReference>
<dbReference type="OrthoDB" id="9792992at2"/>
<dbReference type="GO" id="GO:0000155">
    <property type="term" value="F:phosphorelay sensor kinase activity"/>
    <property type="evidence" value="ECO:0007669"/>
    <property type="project" value="InterPro"/>
</dbReference>
<evidence type="ECO:0000256" key="1">
    <source>
        <dbReference type="SAM" id="Phobius"/>
    </source>
</evidence>
<comment type="caution">
    <text evidence="3">The sequence shown here is derived from an EMBL/GenBank/DDBJ whole genome shotgun (WGS) entry which is preliminary data.</text>
</comment>
<organism evidence="3 4">
    <name type="scientific">Mucilaginibacter terrenus</name>
    <dbReference type="NCBI Taxonomy" id="2482727"/>
    <lineage>
        <taxon>Bacteria</taxon>
        <taxon>Pseudomonadati</taxon>
        <taxon>Bacteroidota</taxon>
        <taxon>Sphingobacteriia</taxon>
        <taxon>Sphingobacteriales</taxon>
        <taxon>Sphingobacteriaceae</taxon>
        <taxon>Mucilaginibacter</taxon>
    </lineage>
</organism>
<dbReference type="AlphaFoldDB" id="A0A3E2NTK1"/>
<name>A0A3E2NTK1_9SPHI</name>
<feature type="transmembrane region" description="Helical" evidence="1">
    <location>
        <begin position="77"/>
        <end position="105"/>
    </location>
</feature>
<dbReference type="Pfam" id="PF06580">
    <property type="entry name" value="His_kinase"/>
    <property type="match status" value="1"/>
</dbReference>
<sequence>MRFSFSSLNYKQKSLVAEACYLFFLGVLSPFAVGSQIFTQASYTWSLVLLNIFSLAAVILFYRVYLPQTMGKRRYVLLVVLFPVYIVVYELIARLSAVILLRLPFVPEGYKNNVRMGRPEDFSSIFAYQTFGYTCLVLAAATSIYMIRMLFKQQHSLYEAQTDKLRLELDHLKSQVQPHFFFNTLNNLYALSVQNSPKTPGIIADLSSIMRYVLYNSQQEKVHLQQEIGFIQSYIQLENVRHDNPEAIEFLVQGNTGATEIEPLLFLPLIENAFKHSLQKNLTSKWVKLALVVDDDELTFQTSNPVPENTLSSVPEGGIGLKNVSKRLELLYPGKHQLIVHDADCVFTVTLTIQLK</sequence>
<feature type="domain" description="Signal transduction histidine kinase internal region" evidence="2">
    <location>
        <begin position="168"/>
        <end position="244"/>
    </location>
</feature>
<dbReference type="GO" id="GO:0016020">
    <property type="term" value="C:membrane"/>
    <property type="evidence" value="ECO:0007669"/>
    <property type="project" value="InterPro"/>
</dbReference>
<keyword evidence="1" id="KW-1133">Transmembrane helix</keyword>
<reference evidence="3 4" key="1">
    <citation type="submission" date="2018-08" db="EMBL/GenBank/DDBJ databases">
        <title>Mucilaginibacter terrae sp. nov., isolated from manganese diggings.</title>
        <authorList>
            <person name="Huang Y."/>
            <person name="Zhou Z."/>
        </authorList>
    </citation>
    <scope>NUCLEOTIDE SEQUENCE [LARGE SCALE GENOMIC DNA]</scope>
    <source>
        <strain evidence="3 4">ZH6</strain>
    </source>
</reference>
<dbReference type="RefSeq" id="WP_117381189.1">
    <property type="nucleotide sequence ID" value="NZ_QWDE01000001.1"/>
</dbReference>
<evidence type="ECO:0000313" key="4">
    <source>
        <dbReference type="Proteomes" id="UP000260823"/>
    </source>
</evidence>
<dbReference type="EMBL" id="QWDE01000001">
    <property type="protein sequence ID" value="RFZ84299.1"/>
    <property type="molecule type" value="Genomic_DNA"/>
</dbReference>
<dbReference type="Proteomes" id="UP000260823">
    <property type="component" value="Unassembled WGS sequence"/>
</dbReference>